<accession>A0A1M6QVX7</accession>
<organism evidence="1 2">
    <name type="scientific">Clostridium cavendishii DSM 21758</name>
    <dbReference type="NCBI Taxonomy" id="1121302"/>
    <lineage>
        <taxon>Bacteria</taxon>
        <taxon>Bacillati</taxon>
        <taxon>Bacillota</taxon>
        <taxon>Clostridia</taxon>
        <taxon>Eubacteriales</taxon>
        <taxon>Clostridiaceae</taxon>
        <taxon>Clostridium</taxon>
    </lineage>
</organism>
<evidence type="ECO:0000313" key="1">
    <source>
        <dbReference type="EMBL" id="SHK24422.1"/>
    </source>
</evidence>
<reference evidence="1 2" key="1">
    <citation type="submission" date="2016-11" db="EMBL/GenBank/DDBJ databases">
        <authorList>
            <person name="Jaros S."/>
            <person name="Januszkiewicz K."/>
            <person name="Wedrychowicz H."/>
        </authorList>
    </citation>
    <scope>NUCLEOTIDE SEQUENCE [LARGE SCALE GENOMIC DNA]</scope>
    <source>
        <strain evidence="1 2">DSM 21758</strain>
    </source>
</reference>
<protein>
    <submittedName>
        <fullName evidence="1">Uncharacterized protein</fullName>
    </submittedName>
</protein>
<dbReference type="EMBL" id="FQZB01000015">
    <property type="protein sequence ID" value="SHK24422.1"/>
    <property type="molecule type" value="Genomic_DNA"/>
</dbReference>
<dbReference type="Proteomes" id="UP000184310">
    <property type="component" value="Unassembled WGS sequence"/>
</dbReference>
<proteinExistence type="predicted"/>
<name>A0A1M6QVX7_9CLOT</name>
<evidence type="ECO:0000313" key="2">
    <source>
        <dbReference type="Proteomes" id="UP000184310"/>
    </source>
</evidence>
<dbReference type="RefSeq" id="WP_072990846.1">
    <property type="nucleotide sequence ID" value="NZ_FQZB01000015.1"/>
</dbReference>
<keyword evidence="2" id="KW-1185">Reference proteome</keyword>
<sequence length="154" mass="18263">MIDLTFYAENVYDEIIANELYEMSPEQLVDKLIDMLKVILLDESDLAAPNDEYVIQVFSKFMSIPDDNLFKDVILYIYMYRWIFRLAYEGNITISDKDRRNLDILKVQFNNLVPNFDTDIGKELLADLLKRMQTMIGMSDRFYCNIRQAFARNK</sequence>
<gene>
    <name evidence="1" type="ORF">SAMN02745163_03473</name>
</gene>
<dbReference type="AlphaFoldDB" id="A0A1M6QVX7"/>